<gene>
    <name evidence="1" type="ORF">GCM10011506_18920</name>
</gene>
<dbReference type="EMBL" id="BMEC01000005">
    <property type="protein sequence ID" value="GGC33695.1"/>
    <property type="molecule type" value="Genomic_DNA"/>
</dbReference>
<protein>
    <submittedName>
        <fullName evidence="1">Uncharacterized protein</fullName>
    </submittedName>
</protein>
<dbReference type="RefSeq" id="WP_188462697.1">
    <property type="nucleotide sequence ID" value="NZ_BAABHU010000005.1"/>
</dbReference>
<reference evidence="2" key="1">
    <citation type="journal article" date="2019" name="Int. J. Syst. Evol. Microbiol.">
        <title>The Global Catalogue of Microorganisms (GCM) 10K type strain sequencing project: providing services to taxonomists for standard genome sequencing and annotation.</title>
        <authorList>
            <consortium name="The Broad Institute Genomics Platform"/>
            <consortium name="The Broad Institute Genome Sequencing Center for Infectious Disease"/>
            <person name="Wu L."/>
            <person name="Ma J."/>
        </authorList>
    </citation>
    <scope>NUCLEOTIDE SEQUENCE [LARGE SCALE GENOMIC DNA]</scope>
    <source>
        <strain evidence="2">CGMCC 1.10832</strain>
    </source>
</reference>
<keyword evidence="2" id="KW-1185">Reference proteome</keyword>
<comment type="caution">
    <text evidence="1">The sequence shown here is derived from an EMBL/GenBank/DDBJ whole genome shotgun (WGS) entry which is preliminary data.</text>
</comment>
<name>A0ABQ1M3G5_9BACT</name>
<organism evidence="1 2">
    <name type="scientific">Marivirga lumbricoides</name>
    <dbReference type="NCBI Taxonomy" id="1046115"/>
    <lineage>
        <taxon>Bacteria</taxon>
        <taxon>Pseudomonadati</taxon>
        <taxon>Bacteroidota</taxon>
        <taxon>Cytophagia</taxon>
        <taxon>Cytophagales</taxon>
        <taxon>Marivirgaceae</taxon>
        <taxon>Marivirga</taxon>
    </lineage>
</organism>
<evidence type="ECO:0000313" key="2">
    <source>
        <dbReference type="Proteomes" id="UP000636010"/>
    </source>
</evidence>
<dbReference type="Proteomes" id="UP000636010">
    <property type="component" value="Unassembled WGS sequence"/>
</dbReference>
<evidence type="ECO:0000313" key="1">
    <source>
        <dbReference type="EMBL" id="GGC33695.1"/>
    </source>
</evidence>
<accession>A0ABQ1M3G5</accession>
<proteinExistence type="predicted"/>
<sequence>MIRGKGIDRAFREGARNNWILNPTQRVGLIKINPTNRGADMVGKGLLNGTWWDVTTHGAWQMHVKKYGSGGIGLFY</sequence>